<gene>
    <name evidence="1" type="ORF">HYPSUDRAFT_49127</name>
</gene>
<sequence length="70" mass="7888">MRLKRLRLQRRWYQTLRSLVIPISLFAANSDTTPDTVDDALIDCEASKKATSALTLWFAILTNDPAVASH</sequence>
<reference evidence="2" key="1">
    <citation type="submission" date="2014-04" db="EMBL/GenBank/DDBJ databases">
        <title>Evolutionary Origins and Diversification of the Mycorrhizal Mutualists.</title>
        <authorList>
            <consortium name="DOE Joint Genome Institute"/>
            <consortium name="Mycorrhizal Genomics Consortium"/>
            <person name="Kohler A."/>
            <person name="Kuo A."/>
            <person name="Nagy L.G."/>
            <person name="Floudas D."/>
            <person name="Copeland A."/>
            <person name="Barry K.W."/>
            <person name="Cichocki N."/>
            <person name="Veneault-Fourrey C."/>
            <person name="LaButti K."/>
            <person name="Lindquist E.A."/>
            <person name="Lipzen A."/>
            <person name="Lundell T."/>
            <person name="Morin E."/>
            <person name="Murat C."/>
            <person name="Riley R."/>
            <person name="Ohm R."/>
            <person name="Sun H."/>
            <person name="Tunlid A."/>
            <person name="Henrissat B."/>
            <person name="Grigoriev I.V."/>
            <person name="Hibbett D.S."/>
            <person name="Martin F."/>
        </authorList>
    </citation>
    <scope>NUCLEOTIDE SEQUENCE [LARGE SCALE GENOMIC DNA]</scope>
    <source>
        <strain evidence="2">FD-334 SS-4</strain>
    </source>
</reference>
<protein>
    <submittedName>
        <fullName evidence="1">Uncharacterized protein</fullName>
    </submittedName>
</protein>
<keyword evidence="2" id="KW-1185">Reference proteome</keyword>
<evidence type="ECO:0000313" key="1">
    <source>
        <dbReference type="EMBL" id="KJA14495.1"/>
    </source>
</evidence>
<dbReference type="AlphaFoldDB" id="A0A0D2P1I1"/>
<evidence type="ECO:0000313" key="2">
    <source>
        <dbReference type="Proteomes" id="UP000054270"/>
    </source>
</evidence>
<dbReference type="Proteomes" id="UP000054270">
    <property type="component" value="Unassembled WGS sequence"/>
</dbReference>
<name>A0A0D2P1I1_HYPSF</name>
<dbReference type="EMBL" id="KN817677">
    <property type="protein sequence ID" value="KJA14495.1"/>
    <property type="molecule type" value="Genomic_DNA"/>
</dbReference>
<proteinExistence type="predicted"/>
<organism evidence="1 2">
    <name type="scientific">Hypholoma sublateritium (strain FD-334 SS-4)</name>
    <dbReference type="NCBI Taxonomy" id="945553"/>
    <lineage>
        <taxon>Eukaryota</taxon>
        <taxon>Fungi</taxon>
        <taxon>Dikarya</taxon>
        <taxon>Basidiomycota</taxon>
        <taxon>Agaricomycotina</taxon>
        <taxon>Agaricomycetes</taxon>
        <taxon>Agaricomycetidae</taxon>
        <taxon>Agaricales</taxon>
        <taxon>Agaricineae</taxon>
        <taxon>Strophariaceae</taxon>
        <taxon>Hypholoma</taxon>
    </lineage>
</organism>
<accession>A0A0D2P1I1</accession>